<protein>
    <submittedName>
        <fullName evidence="11">Hemolysin family protein</fullName>
    </submittedName>
</protein>
<feature type="transmembrane region" description="Helical" evidence="8">
    <location>
        <begin position="6"/>
        <end position="29"/>
    </location>
</feature>
<evidence type="ECO:0000259" key="10">
    <source>
        <dbReference type="PROSITE" id="PS51846"/>
    </source>
</evidence>
<dbReference type="CDD" id="cd04590">
    <property type="entry name" value="CBS_pair_CorC_HlyC_assoc"/>
    <property type="match status" value="1"/>
</dbReference>
<dbReference type="Pfam" id="PF03471">
    <property type="entry name" value="CorC_HlyC"/>
    <property type="match status" value="1"/>
</dbReference>
<keyword evidence="6 8" id="KW-1133">Transmembrane helix</keyword>
<dbReference type="AlphaFoldDB" id="A0A975SVU4"/>
<dbReference type="PROSITE" id="PS51846">
    <property type="entry name" value="CNNM"/>
    <property type="match status" value="1"/>
</dbReference>
<dbReference type="InterPro" id="IPR051676">
    <property type="entry name" value="UPF0053_domain"/>
</dbReference>
<evidence type="ECO:0000259" key="9">
    <source>
        <dbReference type="PROSITE" id="PS51371"/>
    </source>
</evidence>
<name>A0A975SVU4_9ACTN</name>
<dbReference type="Pfam" id="PF00571">
    <property type="entry name" value="CBS"/>
    <property type="match status" value="2"/>
</dbReference>
<evidence type="ECO:0000256" key="1">
    <source>
        <dbReference type="ARBA" id="ARBA00004651"/>
    </source>
</evidence>
<dbReference type="FunFam" id="3.10.580.10:FF:000002">
    <property type="entry name" value="Magnesium/cobalt efflux protein CorC"/>
    <property type="match status" value="1"/>
</dbReference>
<dbReference type="InterPro" id="IPR005170">
    <property type="entry name" value="Transptr-assoc_dom"/>
</dbReference>
<gene>
    <name evidence="11" type="ORF">KRR39_15075</name>
</gene>
<keyword evidence="4 5" id="KW-0129">CBS domain</keyword>
<evidence type="ECO:0000256" key="7">
    <source>
        <dbReference type="SAM" id="MobiDB-lite"/>
    </source>
</evidence>
<dbReference type="EMBL" id="CP077062">
    <property type="protein sequence ID" value="QWZ06839.1"/>
    <property type="molecule type" value="Genomic_DNA"/>
</dbReference>
<evidence type="ECO:0000256" key="4">
    <source>
        <dbReference type="ARBA" id="ARBA00023122"/>
    </source>
</evidence>
<evidence type="ECO:0000256" key="6">
    <source>
        <dbReference type="PROSITE-ProRule" id="PRU01193"/>
    </source>
</evidence>
<evidence type="ECO:0000256" key="2">
    <source>
        <dbReference type="ARBA" id="ARBA00022475"/>
    </source>
</evidence>
<feature type="transmembrane region" description="Helical" evidence="8">
    <location>
        <begin position="59"/>
        <end position="82"/>
    </location>
</feature>
<keyword evidence="12" id="KW-1185">Reference proteome</keyword>
<dbReference type="Pfam" id="PF01595">
    <property type="entry name" value="CNNM"/>
    <property type="match status" value="1"/>
</dbReference>
<dbReference type="SMART" id="SM01091">
    <property type="entry name" value="CorC_HlyC"/>
    <property type="match status" value="1"/>
</dbReference>
<dbReference type="GO" id="GO:0005886">
    <property type="term" value="C:plasma membrane"/>
    <property type="evidence" value="ECO:0007669"/>
    <property type="project" value="UniProtKB-SubCell"/>
</dbReference>
<dbReference type="PROSITE" id="PS51371">
    <property type="entry name" value="CBS"/>
    <property type="match status" value="2"/>
</dbReference>
<dbReference type="KEGG" id="nps:KRR39_15075"/>
<feature type="domain" description="CBS" evidence="9">
    <location>
        <begin position="281"/>
        <end position="338"/>
    </location>
</feature>
<proteinExistence type="predicted"/>
<feature type="transmembrane region" description="Helical" evidence="8">
    <location>
        <begin position="102"/>
        <end position="123"/>
    </location>
</feature>
<sequence>MNGTLANIGLVVVFVLIGSMFAAAEIALVSLRDGQVRAMAGRGRRGEAVARLSADPNRFLAAVQVGVTLAGFLSASFGGATLAGDLSPKLVDWGVPAGAADIVALVLVTIAISYVSLVLGELAPKRLALQRAEGFAMALGPTVDRIAKISRPVIWLLSVSTNVVVRLVGGDPNAKSEQMSDEELRDLVNAHETLGEEERRIVEDVFQAGDRQIREVMIPRTEVDFLDSSTPVFRAAREALHQPHSRYPVIRGSADDVIGFVHVRDLLDPEMANRSLRVGELARQILVLPWTRPILAALADMRREGMHLAIVADEYGGTAGIVTMEDLVEELIGDIKDEYDLDESETTVHGGGEVEVDGLLNLDDFEDETGVELPEGPYETVSGFLMQRLGRIPQAGDWVDYAERRITVREVEGRRVGRVLVTAVPVQATVNPDPPTSIEPVPEPVPEPAPEPTAEREAEPAEQDRADQPAQ</sequence>
<feature type="domain" description="CNNM transmembrane" evidence="10">
    <location>
        <begin position="1"/>
        <end position="205"/>
    </location>
</feature>
<feature type="region of interest" description="Disordered" evidence="7">
    <location>
        <begin position="428"/>
        <end position="471"/>
    </location>
</feature>
<organism evidence="11 12">
    <name type="scientific">Nocardioides panacis</name>
    <dbReference type="NCBI Taxonomy" id="2849501"/>
    <lineage>
        <taxon>Bacteria</taxon>
        <taxon>Bacillati</taxon>
        <taxon>Actinomycetota</taxon>
        <taxon>Actinomycetes</taxon>
        <taxon>Propionibacteriales</taxon>
        <taxon>Nocardioidaceae</taxon>
        <taxon>Nocardioides</taxon>
    </lineage>
</organism>
<keyword evidence="3" id="KW-0677">Repeat</keyword>
<keyword evidence="6 8" id="KW-0472">Membrane</keyword>
<evidence type="ECO:0000313" key="12">
    <source>
        <dbReference type="Proteomes" id="UP000683575"/>
    </source>
</evidence>
<evidence type="ECO:0000256" key="5">
    <source>
        <dbReference type="PROSITE-ProRule" id="PRU00703"/>
    </source>
</evidence>
<feature type="compositionally biased region" description="Pro residues" evidence="7">
    <location>
        <begin position="432"/>
        <end position="451"/>
    </location>
</feature>
<evidence type="ECO:0000256" key="3">
    <source>
        <dbReference type="ARBA" id="ARBA00022737"/>
    </source>
</evidence>
<dbReference type="RefSeq" id="WP_216938116.1">
    <property type="nucleotide sequence ID" value="NZ_CP077062.1"/>
</dbReference>
<dbReference type="PANTHER" id="PTHR43099:SF5">
    <property type="entry name" value="HLYC_CORC FAMILY TRANSPORTER"/>
    <property type="match status" value="1"/>
</dbReference>
<feature type="domain" description="CBS" evidence="9">
    <location>
        <begin position="217"/>
        <end position="276"/>
    </location>
</feature>
<comment type="subcellular location">
    <subcellularLocation>
        <location evidence="1">Cell membrane</location>
        <topology evidence="1">Multi-pass membrane protein</topology>
    </subcellularLocation>
</comment>
<dbReference type="Proteomes" id="UP000683575">
    <property type="component" value="Chromosome"/>
</dbReference>
<accession>A0A975SVU4</accession>
<evidence type="ECO:0000256" key="8">
    <source>
        <dbReference type="SAM" id="Phobius"/>
    </source>
</evidence>
<reference evidence="11" key="1">
    <citation type="submission" date="2021-06" db="EMBL/GenBank/DDBJ databases">
        <title>Complete genome sequence of Nocardioides sp. G188.</title>
        <authorList>
            <person name="Im W.-T."/>
        </authorList>
    </citation>
    <scope>NUCLEOTIDE SEQUENCE</scope>
    <source>
        <strain evidence="11">G188</strain>
    </source>
</reference>
<feature type="compositionally biased region" description="Basic and acidic residues" evidence="7">
    <location>
        <begin position="453"/>
        <end position="471"/>
    </location>
</feature>
<keyword evidence="2" id="KW-1003">Cell membrane</keyword>
<dbReference type="InterPro" id="IPR002550">
    <property type="entry name" value="CNNM"/>
</dbReference>
<dbReference type="InterPro" id="IPR000644">
    <property type="entry name" value="CBS_dom"/>
</dbReference>
<keyword evidence="6 8" id="KW-0812">Transmembrane</keyword>
<evidence type="ECO:0000313" key="11">
    <source>
        <dbReference type="EMBL" id="QWZ06839.1"/>
    </source>
</evidence>
<dbReference type="PANTHER" id="PTHR43099">
    <property type="entry name" value="UPF0053 PROTEIN YRKA"/>
    <property type="match status" value="1"/>
</dbReference>
<dbReference type="InterPro" id="IPR044751">
    <property type="entry name" value="Ion_transp-like_CBS"/>
</dbReference>